<dbReference type="InterPro" id="IPR011042">
    <property type="entry name" value="6-blade_b-propeller_TolB-like"/>
</dbReference>
<evidence type="ECO:0000313" key="1">
    <source>
        <dbReference type="EMBL" id="CAH3029689.1"/>
    </source>
</evidence>
<dbReference type="PANTHER" id="PTHR46513:SF41">
    <property type="entry name" value="LOW-DENSITY LIPOPROTEIN RECEPTOR-RELATED PROTEIN"/>
    <property type="match status" value="1"/>
</dbReference>
<dbReference type="SUPFAM" id="SSF63825">
    <property type="entry name" value="YWTD domain"/>
    <property type="match status" value="1"/>
</dbReference>
<protein>
    <submittedName>
        <fullName evidence="1">Uncharacterized protein</fullName>
    </submittedName>
</protein>
<reference evidence="1 2" key="1">
    <citation type="submission" date="2022-05" db="EMBL/GenBank/DDBJ databases">
        <authorList>
            <consortium name="Genoscope - CEA"/>
            <person name="William W."/>
        </authorList>
    </citation>
    <scope>NUCLEOTIDE SEQUENCE [LARGE SCALE GENOMIC DNA]</scope>
</reference>
<gene>
    <name evidence="1" type="ORF">PEVE_00036566</name>
</gene>
<name>A0ABN8MNK3_9CNID</name>
<feature type="non-terminal residue" evidence="1">
    <location>
        <position position="94"/>
    </location>
</feature>
<dbReference type="EMBL" id="CALNXI010000586">
    <property type="protein sequence ID" value="CAH3029689.1"/>
    <property type="molecule type" value="Genomic_DNA"/>
</dbReference>
<proteinExistence type="predicted"/>
<keyword evidence="2" id="KW-1185">Reference proteome</keyword>
<dbReference type="PANTHER" id="PTHR46513">
    <property type="entry name" value="VITELLOGENIN RECEPTOR-LIKE PROTEIN-RELATED-RELATED"/>
    <property type="match status" value="1"/>
</dbReference>
<dbReference type="InterPro" id="IPR000033">
    <property type="entry name" value="LDLR_classB_rpt"/>
</dbReference>
<dbReference type="InterPro" id="IPR050778">
    <property type="entry name" value="Cueball_EGF_LRP_Nidogen"/>
</dbReference>
<sequence>MFWTDREHGSINRANKFNGKEQVVIQENLNDPSGIHFFHKQRQPRGTSPCREAEHYGGCSHICLLAPKRLYPDQFSCHCPPGIKLLYDSKTCNT</sequence>
<organism evidence="1 2">
    <name type="scientific">Porites evermanni</name>
    <dbReference type="NCBI Taxonomy" id="104178"/>
    <lineage>
        <taxon>Eukaryota</taxon>
        <taxon>Metazoa</taxon>
        <taxon>Cnidaria</taxon>
        <taxon>Anthozoa</taxon>
        <taxon>Hexacorallia</taxon>
        <taxon>Scleractinia</taxon>
        <taxon>Fungiina</taxon>
        <taxon>Poritidae</taxon>
        <taxon>Porites</taxon>
    </lineage>
</organism>
<dbReference type="Proteomes" id="UP001159427">
    <property type="component" value="Unassembled WGS sequence"/>
</dbReference>
<dbReference type="Gene3D" id="2.120.10.30">
    <property type="entry name" value="TolB, C-terminal domain"/>
    <property type="match status" value="1"/>
</dbReference>
<evidence type="ECO:0000313" key="2">
    <source>
        <dbReference type="Proteomes" id="UP001159427"/>
    </source>
</evidence>
<accession>A0ABN8MNK3</accession>
<dbReference type="SUPFAM" id="SSF57196">
    <property type="entry name" value="EGF/Laminin"/>
    <property type="match status" value="1"/>
</dbReference>
<dbReference type="Pfam" id="PF00058">
    <property type="entry name" value="Ldl_recept_b"/>
    <property type="match status" value="1"/>
</dbReference>
<comment type="caution">
    <text evidence="1">The sequence shown here is derived from an EMBL/GenBank/DDBJ whole genome shotgun (WGS) entry which is preliminary data.</text>
</comment>